<reference evidence="1 2" key="1">
    <citation type="submission" date="2019-04" db="EMBL/GenBank/DDBJ databases">
        <title>Sphingomonas psychrotolerans sp. nov., isolated from soil in the Tianshan Mountains, Xinjiang, China.</title>
        <authorList>
            <person name="Luo Y."/>
            <person name="Sheng H."/>
        </authorList>
    </citation>
    <scope>NUCLEOTIDE SEQUENCE [LARGE SCALE GENOMIC DNA]</scope>
    <source>
        <strain evidence="1 2">ZFGT-11</strain>
    </source>
</reference>
<dbReference type="Gene3D" id="3.40.50.2000">
    <property type="entry name" value="Glycogen Phosphorylase B"/>
    <property type="match status" value="1"/>
</dbReference>
<evidence type="ECO:0000313" key="1">
    <source>
        <dbReference type="EMBL" id="TGX50375.1"/>
    </source>
</evidence>
<dbReference type="SUPFAM" id="SSF53756">
    <property type="entry name" value="UDP-Glycosyltransferase/glycogen phosphorylase"/>
    <property type="match status" value="1"/>
</dbReference>
<dbReference type="Gene3D" id="3.40.50.12580">
    <property type="match status" value="1"/>
</dbReference>
<name>A0A4S1X4L1_9SPHN</name>
<proteinExistence type="predicted"/>
<dbReference type="EMBL" id="SRXT01000007">
    <property type="protein sequence ID" value="TGX50375.1"/>
    <property type="molecule type" value="Genomic_DNA"/>
</dbReference>
<keyword evidence="2" id="KW-1185">Reference proteome</keyword>
<dbReference type="GO" id="GO:0016740">
    <property type="term" value="F:transferase activity"/>
    <property type="evidence" value="ECO:0007669"/>
    <property type="project" value="UniProtKB-KW"/>
</dbReference>
<dbReference type="AlphaFoldDB" id="A0A4S1X4L1"/>
<comment type="caution">
    <text evidence="1">The sequence shown here is derived from an EMBL/GenBank/DDBJ whole genome shotgun (WGS) entry which is preliminary data.</text>
</comment>
<evidence type="ECO:0000313" key="2">
    <source>
        <dbReference type="Proteomes" id="UP000306147"/>
    </source>
</evidence>
<gene>
    <name evidence="1" type="ORF">E5A73_18365</name>
</gene>
<sequence>MLAPVAIMAVEAGHDVRFLALTTARRMVEARGIPAIGFADLTEFAAPGAAHFGAELAAGLAPGGPVSIEESAAYLGASFAELASDVGEAEARRLYAEKGRHAFRPTGFFRRWLAALRPDAVIATNSPRAEQAAILASGELGIPSVCAVDVFALQEVRWVGQPGYADRLCVINEQVRQMMLEHGRRADEVVVTGNPAFDRLTAPEAAELGRRYRDGRGWDDGKRTILWASQIEPEFHPFDGRAGDPDLPRKVERELRELVRANPEYRLLVRYHPSERVAFVAEPGVELSGREENLDAVLNAVDIVVVTASTVGLEAAIAGRPVISVDCSVFTADTPYARFGISVGVDAPSDVTRAIKAVPVRAAAFGAQFGVAGGGHATARVFDVIQELMMEC</sequence>
<keyword evidence="1" id="KW-0808">Transferase</keyword>
<protein>
    <submittedName>
        <fullName evidence="1">UDP-glycosyltransferase</fullName>
    </submittedName>
</protein>
<dbReference type="InterPro" id="IPR043148">
    <property type="entry name" value="TagF_C"/>
</dbReference>
<dbReference type="Proteomes" id="UP000306147">
    <property type="component" value="Unassembled WGS sequence"/>
</dbReference>
<dbReference type="OrthoDB" id="9789073at2"/>
<accession>A0A4S1X4L1</accession>
<organism evidence="1 2">
    <name type="scientific">Sphingomonas gei</name>
    <dbReference type="NCBI Taxonomy" id="1395960"/>
    <lineage>
        <taxon>Bacteria</taxon>
        <taxon>Pseudomonadati</taxon>
        <taxon>Pseudomonadota</taxon>
        <taxon>Alphaproteobacteria</taxon>
        <taxon>Sphingomonadales</taxon>
        <taxon>Sphingomonadaceae</taxon>
        <taxon>Sphingomonas</taxon>
    </lineage>
</organism>